<gene>
    <name evidence="1" type="ORF">WN944_010087</name>
</gene>
<evidence type="ECO:0000313" key="2">
    <source>
        <dbReference type="Proteomes" id="UP001428341"/>
    </source>
</evidence>
<dbReference type="EMBL" id="JBCGBO010000002">
    <property type="protein sequence ID" value="KAK9221660.1"/>
    <property type="molecule type" value="Genomic_DNA"/>
</dbReference>
<sequence length="127" mass="14294">MALCTPTQKLSLAFYAETRRTRTKQSTTVRMAASSDVATYEEGQLERPKWAGETPLSRLVGALISFKPISAVLKFGARQVLISTAEKNDIPWRAMTKEILESDVYKEMESIQNRSIVYPAYTLAELM</sequence>
<proteinExistence type="predicted"/>
<name>A0AAP0MTF7_9ROSI</name>
<protein>
    <submittedName>
        <fullName evidence="1">Uncharacterized protein</fullName>
    </submittedName>
</protein>
<dbReference type="Proteomes" id="UP001428341">
    <property type="component" value="Unassembled WGS sequence"/>
</dbReference>
<dbReference type="AlphaFoldDB" id="A0AAP0MTF7"/>
<organism evidence="1 2">
    <name type="scientific">Citrus x changshan-huyou</name>
    <dbReference type="NCBI Taxonomy" id="2935761"/>
    <lineage>
        <taxon>Eukaryota</taxon>
        <taxon>Viridiplantae</taxon>
        <taxon>Streptophyta</taxon>
        <taxon>Embryophyta</taxon>
        <taxon>Tracheophyta</taxon>
        <taxon>Spermatophyta</taxon>
        <taxon>Magnoliopsida</taxon>
        <taxon>eudicotyledons</taxon>
        <taxon>Gunneridae</taxon>
        <taxon>Pentapetalae</taxon>
        <taxon>rosids</taxon>
        <taxon>malvids</taxon>
        <taxon>Sapindales</taxon>
        <taxon>Rutaceae</taxon>
        <taxon>Aurantioideae</taxon>
        <taxon>Citrus</taxon>
    </lineage>
</organism>
<evidence type="ECO:0000313" key="1">
    <source>
        <dbReference type="EMBL" id="KAK9221660.1"/>
    </source>
</evidence>
<comment type="caution">
    <text evidence="1">The sequence shown here is derived from an EMBL/GenBank/DDBJ whole genome shotgun (WGS) entry which is preliminary data.</text>
</comment>
<keyword evidence="2" id="KW-1185">Reference proteome</keyword>
<accession>A0AAP0MTF7</accession>
<reference evidence="1 2" key="1">
    <citation type="submission" date="2024-05" db="EMBL/GenBank/DDBJ databases">
        <title>Haplotype-resolved chromosome-level genome assembly of Huyou (Citrus changshanensis).</title>
        <authorList>
            <person name="Miao C."/>
            <person name="Chen W."/>
            <person name="Wu Y."/>
            <person name="Wang L."/>
            <person name="Zhao S."/>
            <person name="Grierson D."/>
            <person name="Xu C."/>
            <person name="Chen K."/>
        </authorList>
    </citation>
    <scope>NUCLEOTIDE SEQUENCE [LARGE SCALE GENOMIC DNA]</scope>
    <source>
        <strain evidence="1">01-14</strain>
        <tissue evidence="1">Leaf</tissue>
    </source>
</reference>